<evidence type="ECO:0000259" key="2">
    <source>
        <dbReference type="Pfam" id="PF13452"/>
    </source>
</evidence>
<comment type="caution">
    <text evidence="3">The sequence shown here is derived from an EMBL/GenBank/DDBJ whole genome shotgun (WGS) entry which is preliminary data.</text>
</comment>
<keyword evidence="4" id="KW-1185">Reference proteome</keyword>
<protein>
    <submittedName>
        <fullName evidence="3">MaoC family dehydratase N-terminal domain-containing protein</fullName>
    </submittedName>
</protein>
<dbReference type="InterPro" id="IPR039569">
    <property type="entry name" value="FAS1-like_DH_region"/>
</dbReference>
<organism evidence="3 4">
    <name type="scientific">Xenophilus arseniciresistens</name>
    <dbReference type="NCBI Taxonomy" id="1283306"/>
    <lineage>
        <taxon>Bacteria</taxon>
        <taxon>Pseudomonadati</taxon>
        <taxon>Pseudomonadota</taxon>
        <taxon>Betaproteobacteria</taxon>
        <taxon>Burkholderiales</taxon>
        <taxon>Comamonadaceae</taxon>
        <taxon>Xenophilus</taxon>
    </lineage>
</organism>
<feature type="region of interest" description="Disordered" evidence="1">
    <location>
        <begin position="68"/>
        <end position="89"/>
    </location>
</feature>
<gene>
    <name evidence="3" type="ORF">PGB34_06255</name>
</gene>
<reference evidence="3" key="1">
    <citation type="submission" date="2023-01" db="EMBL/GenBank/DDBJ databases">
        <title>Xenophilus mangrovi sp. nov., isolated from soil of Mangrove nature reserve.</title>
        <authorList>
            <person name="Xu S."/>
            <person name="Liu Z."/>
            <person name="Xu Y."/>
        </authorList>
    </citation>
    <scope>NUCLEOTIDE SEQUENCE</scope>
    <source>
        <strain evidence="3">YW8</strain>
    </source>
</reference>
<evidence type="ECO:0000256" key="1">
    <source>
        <dbReference type="SAM" id="MobiDB-lite"/>
    </source>
</evidence>
<dbReference type="InterPro" id="IPR052741">
    <property type="entry name" value="Mitochondrial_HTD2"/>
</dbReference>
<dbReference type="RefSeq" id="WP_271427205.1">
    <property type="nucleotide sequence ID" value="NZ_JAQIPB010000002.1"/>
</dbReference>
<name>A0AAE3N7F8_9BURK</name>
<dbReference type="PANTHER" id="PTHR28152">
    <property type="entry name" value="HYDROXYACYL-THIOESTER DEHYDRATASE TYPE 2, MITOCHONDRIAL"/>
    <property type="match status" value="1"/>
</dbReference>
<sequence length="304" mass="33338">MTEDDLQALAPWLARRSQASQRLAVQPARALAATLDLPAPAAWSEGQALPPLWHQLYLHALTPSAQLGEDGAPLRGSDGGDEDSGDSLMPPIALPQVMWAGADFHWQRPLYLGEVAQRRSRIADMQLKAGRRGPMVFVSWEHQWSQHGRLAFTEIDRAVFLGPDSAATSSAAAPPPTPPEWAQEWRTPVDEARLFRFSALTFNSHRIHYDLPYARGVAGYPALVVHGPLQALLIAEAWRRWQPGRPLSRLTLRARAPLFLGRFDAQGVHARAQAPGPEGTRLWTCGSDGQPCMEATLHGSATPD</sequence>
<dbReference type="AlphaFoldDB" id="A0AAE3N7F8"/>
<dbReference type="PANTHER" id="PTHR28152:SF1">
    <property type="entry name" value="HYDROXYACYL-THIOESTER DEHYDRATASE TYPE 2, MITOCHONDRIAL"/>
    <property type="match status" value="1"/>
</dbReference>
<accession>A0AAE3N7F8</accession>
<dbReference type="Gene3D" id="3.10.129.10">
    <property type="entry name" value="Hotdog Thioesterase"/>
    <property type="match status" value="2"/>
</dbReference>
<evidence type="ECO:0000313" key="3">
    <source>
        <dbReference type="EMBL" id="MDA7415963.1"/>
    </source>
</evidence>
<proteinExistence type="predicted"/>
<feature type="domain" description="FAS1-like dehydratase" evidence="2">
    <location>
        <begin position="91"/>
        <end position="153"/>
    </location>
</feature>
<dbReference type="Proteomes" id="UP001212602">
    <property type="component" value="Unassembled WGS sequence"/>
</dbReference>
<dbReference type="GO" id="GO:0019171">
    <property type="term" value="F:(3R)-hydroxyacyl-[acyl-carrier-protein] dehydratase activity"/>
    <property type="evidence" value="ECO:0007669"/>
    <property type="project" value="TreeGrafter"/>
</dbReference>
<evidence type="ECO:0000313" key="4">
    <source>
        <dbReference type="Proteomes" id="UP001212602"/>
    </source>
</evidence>
<dbReference type="EMBL" id="JAQIPB010000002">
    <property type="protein sequence ID" value="MDA7415963.1"/>
    <property type="molecule type" value="Genomic_DNA"/>
</dbReference>
<dbReference type="InterPro" id="IPR029069">
    <property type="entry name" value="HotDog_dom_sf"/>
</dbReference>
<dbReference type="SUPFAM" id="SSF54637">
    <property type="entry name" value="Thioesterase/thiol ester dehydrase-isomerase"/>
    <property type="match status" value="1"/>
</dbReference>
<dbReference type="Pfam" id="PF13452">
    <property type="entry name" value="FAS1_DH_region"/>
    <property type="match status" value="1"/>
</dbReference>